<comment type="caution">
    <text evidence="1">The sequence shown here is derived from an EMBL/GenBank/DDBJ whole genome shotgun (WGS) entry which is preliminary data.</text>
</comment>
<reference evidence="2" key="1">
    <citation type="journal article" date="2019" name="Int. J. Syst. Evol. Microbiol.">
        <title>The Global Catalogue of Microorganisms (GCM) 10K type strain sequencing project: providing services to taxonomists for standard genome sequencing and annotation.</title>
        <authorList>
            <consortium name="The Broad Institute Genomics Platform"/>
            <consortium name="The Broad Institute Genome Sequencing Center for Infectious Disease"/>
            <person name="Wu L."/>
            <person name="Ma J."/>
        </authorList>
    </citation>
    <scope>NUCLEOTIDE SEQUENCE [LARGE SCALE GENOMIC DNA]</scope>
    <source>
        <strain evidence="2">CGMCC 4.7349</strain>
    </source>
</reference>
<dbReference type="Proteomes" id="UP000656881">
    <property type="component" value="Unassembled WGS sequence"/>
</dbReference>
<proteinExistence type="predicted"/>
<sequence>MFAAPFSVNAYGDMKFGAVRKATYRAPYPDGDIRHVSDIAVTGTGRLLVGSAADAGDDGPFDSAVNDAGRLTVRTDGSVALSIRQNRDSLEQFKGYKVEAVDCLPGGGPALLGTDDENAGGSVSTSGLCR</sequence>
<dbReference type="EMBL" id="BMNG01000003">
    <property type="protein sequence ID" value="GGO39719.1"/>
    <property type="molecule type" value="Genomic_DNA"/>
</dbReference>
<accession>A0ABQ2LLV6</accession>
<keyword evidence="2" id="KW-1185">Reference proteome</keyword>
<evidence type="ECO:0000313" key="1">
    <source>
        <dbReference type="EMBL" id="GGO39719.1"/>
    </source>
</evidence>
<organism evidence="1 2">
    <name type="scientific">Streptomyces lasiicapitis</name>
    <dbReference type="NCBI Taxonomy" id="1923961"/>
    <lineage>
        <taxon>Bacteria</taxon>
        <taxon>Bacillati</taxon>
        <taxon>Actinomycetota</taxon>
        <taxon>Actinomycetes</taxon>
        <taxon>Kitasatosporales</taxon>
        <taxon>Streptomycetaceae</taxon>
        <taxon>Streptomyces</taxon>
    </lineage>
</organism>
<name>A0ABQ2LLV6_9ACTN</name>
<gene>
    <name evidence="1" type="ORF">GCM10012286_16800</name>
</gene>
<protein>
    <submittedName>
        <fullName evidence="1">Uncharacterized protein</fullName>
    </submittedName>
</protein>
<evidence type="ECO:0000313" key="2">
    <source>
        <dbReference type="Proteomes" id="UP000656881"/>
    </source>
</evidence>